<dbReference type="EMBL" id="GGMS01015077">
    <property type="protein sequence ID" value="MBY84280.1"/>
    <property type="molecule type" value="Transcribed_RNA"/>
</dbReference>
<name>A0A2S2R3D2_9HEMI</name>
<dbReference type="AlphaFoldDB" id="A0A2S2R3D2"/>
<protein>
    <submittedName>
        <fullName evidence="1">Uncharacterized protein</fullName>
    </submittedName>
</protein>
<gene>
    <name evidence="1" type="ORF">g.18182</name>
</gene>
<reference evidence="1" key="1">
    <citation type="submission" date="2018-04" db="EMBL/GenBank/DDBJ databases">
        <title>Transcriptome assembly of Sipha flava.</title>
        <authorList>
            <person name="Scully E.D."/>
            <person name="Geib S.M."/>
            <person name="Palmer N.A."/>
            <person name="Koch K."/>
            <person name="Bradshaw J."/>
            <person name="Heng-Moss T."/>
            <person name="Sarath G."/>
        </authorList>
    </citation>
    <scope>NUCLEOTIDE SEQUENCE</scope>
</reference>
<sequence>MKRCARMYRSKTSIFESTVRREHSVATIGTVDKRGYGEPDPAPPQPLVVVNSYRRGPLGRTTPPVRLSTTVFRRTDVKSFFFAPRSARKIVVIGNALSAPIARVPAIDTGARATRSSVVNDVWTADGDR</sequence>
<proteinExistence type="predicted"/>
<organism evidence="1">
    <name type="scientific">Sipha flava</name>
    <name type="common">yellow sugarcane aphid</name>
    <dbReference type="NCBI Taxonomy" id="143950"/>
    <lineage>
        <taxon>Eukaryota</taxon>
        <taxon>Metazoa</taxon>
        <taxon>Ecdysozoa</taxon>
        <taxon>Arthropoda</taxon>
        <taxon>Hexapoda</taxon>
        <taxon>Insecta</taxon>
        <taxon>Pterygota</taxon>
        <taxon>Neoptera</taxon>
        <taxon>Paraneoptera</taxon>
        <taxon>Hemiptera</taxon>
        <taxon>Sternorrhyncha</taxon>
        <taxon>Aphidomorpha</taxon>
        <taxon>Aphidoidea</taxon>
        <taxon>Aphididae</taxon>
        <taxon>Sipha</taxon>
    </lineage>
</organism>
<accession>A0A2S2R3D2</accession>
<evidence type="ECO:0000313" key="1">
    <source>
        <dbReference type="EMBL" id="MBY84280.1"/>
    </source>
</evidence>